<dbReference type="CDD" id="cd02440">
    <property type="entry name" value="AdoMet_MTases"/>
    <property type="match status" value="1"/>
</dbReference>
<keyword evidence="7 13" id="KW-0808">Transferase</keyword>
<dbReference type="PANTHER" id="PTHR22807:SF30">
    <property type="entry name" value="28S RRNA (CYTOSINE(4447)-C(5))-METHYLTRANSFERASE-RELATED"/>
    <property type="match status" value="1"/>
</dbReference>
<evidence type="ECO:0000256" key="2">
    <source>
        <dbReference type="ARBA" id="ARBA00004496"/>
    </source>
</evidence>
<dbReference type="PANTHER" id="PTHR22807">
    <property type="entry name" value="NOP2 YEAST -RELATED NOL1/NOP2/FMU SUN DOMAIN-CONTAINING"/>
    <property type="match status" value="1"/>
</dbReference>
<dbReference type="InterPro" id="IPR004573">
    <property type="entry name" value="rRNA_ssu_MeTfrase_B"/>
</dbReference>
<gene>
    <name evidence="15" type="primary">rsmB</name>
    <name evidence="15" type="ORF">HA336_04945</name>
</gene>
<feature type="binding site" evidence="13">
    <location>
        <begin position="256"/>
        <end position="262"/>
    </location>
    <ligand>
        <name>S-adenosyl-L-methionine</name>
        <dbReference type="ChEBI" id="CHEBI:59789"/>
    </ligand>
</feature>
<name>A0A832TBJ6_9EURY</name>
<evidence type="ECO:0000259" key="14">
    <source>
        <dbReference type="PROSITE" id="PS51686"/>
    </source>
</evidence>
<dbReference type="GO" id="GO:0006355">
    <property type="term" value="P:regulation of DNA-templated transcription"/>
    <property type="evidence" value="ECO:0007669"/>
    <property type="project" value="InterPro"/>
</dbReference>
<dbReference type="OMA" id="THPYVGM"/>
<keyword evidence="9 13" id="KW-0694">RNA-binding</keyword>
<protein>
    <recommendedName>
        <fullName evidence="3">16S rRNA (cytosine(967)-C(5))-methyltransferase</fullName>
        <ecNumber evidence="3">2.1.1.176</ecNumber>
    </recommendedName>
    <alternativeName>
        <fullName evidence="10">16S rRNA m5C967 methyltransferase</fullName>
    </alternativeName>
    <alternativeName>
        <fullName evidence="11">rRNA (cytosine-C(5)-)-methyltransferase RsmB</fullName>
    </alternativeName>
</protein>
<feature type="binding site" evidence="13">
    <location>
        <position position="327"/>
    </location>
    <ligand>
        <name>S-adenosyl-L-methionine</name>
        <dbReference type="ChEBI" id="CHEBI:59789"/>
    </ligand>
</feature>
<dbReference type="InterPro" id="IPR035926">
    <property type="entry name" value="NusB-like_sf"/>
</dbReference>
<dbReference type="Gene3D" id="3.30.70.1170">
    <property type="entry name" value="Sun protein, domain 3"/>
    <property type="match status" value="1"/>
</dbReference>
<comment type="similarity">
    <text evidence="13">Belongs to the class I-like SAM-binding methyltransferase superfamily. RsmB/NOP family.</text>
</comment>
<dbReference type="GO" id="GO:0003723">
    <property type="term" value="F:RNA binding"/>
    <property type="evidence" value="ECO:0007669"/>
    <property type="project" value="UniProtKB-UniRule"/>
</dbReference>
<keyword evidence="6 13" id="KW-0489">Methyltransferase</keyword>
<comment type="subcellular location">
    <subcellularLocation>
        <location evidence="2">Cytoplasm</location>
    </subcellularLocation>
</comment>
<dbReference type="PROSITE" id="PS51686">
    <property type="entry name" value="SAM_MT_RSMB_NOP"/>
    <property type="match status" value="1"/>
</dbReference>
<accession>A0A832TBJ6</accession>
<evidence type="ECO:0000313" key="16">
    <source>
        <dbReference type="Proteomes" id="UP000619545"/>
    </source>
</evidence>
<feature type="binding site" evidence="13">
    <location>
        <position position="307"/>
    </location>
    <ligand>
        <name>S-adenosyl-L-methionine</name>
        <dbReference type="ChEBI" id="CHEBI:59789"/>
    </ligand>
</feature>
<dbReference type="InterPro" id="IPR006027">
    <property type="entry name" value="NusB_RsmB_TIM44"/>
</dbReference>
<dbReference type="PRINTS" id="PR02008">
    <property type="entry name" value="RCMTFAMILY"/>
</dbReference>
<evidence type="ECO:0000256" key="6">
    <source>
        <dbReference type="ARBA" id="ARBA00022603"/>
    </source>
</evidence>
<dbReference type="RefSeq" id="WP_011018667.1">
    <property type="nucleotide sequence ID" value="NZ_DUJS01000004.1"/>
</dbReference>
<dbReference type="AlphaFoldDB" id="A0A832TBJ6"/>
<organism evidence="15 16">
    <name type="scientific">Methanopyrus kandleri</name>
    <dbReference type="NCBI Taxonomy" id="2320"/>
    <lineage>
        <taxon>Archaea</taxon>
        <taxon>Methanobacteriati</taxon>
        <taxon>Methanobacteriota</taxon>
        <taxon>Methanomada group</taxon>
        <taxon>Methanopyri</taxon>
        <taxon>Methanopyrales</taxon>
        <taxon>Methanopyraceae</taxon>
        <taxon>Methanopyrus</taxon>
    </lineage>
</organism>
<dbReference type="Gene3D" id="3.40.50.150">
    <property type="entry name" value="Vaccinia Virus protein VP39"/>
    <property type="match status" value="1"/>
</dbReference>
<feature type="domain" description="SAM-dependent MTase RsmB/NOP-type" evidence="14">
    <location>
        <begin position="164"/>
        <end position="448"/>
    </location>
</feature>
<dbReference type="GO" id="GO:0005737">
    <property type="term" value="C:cytoplasm"/>
    <property type="evidence" value="ECO:0007669"/>
    <property type="project" value="UniProtKB-SubCell"/>
</dbReference>
<keyword evidence="8 13" id="KW-0949">S-adenosyl-L-methionine</keyword>
<dbReference type="Pfam" id="PF01189">
    <property type="entry name" value="Methyltr_RsmB-F"/>
    <property type="match status" value="1"/>
</dbReference>
<evidence type="ECO:0000256" key="11">
    <source>
        <dbReference type="ARBA" id="ARBA00031088"/>
    </source>
</evidence>
<dbReference type="InterPro" id="IPR049560">
    <property type="entry name" value="MeTrfase_RsmB-F_NOP2_cat"/>
</dbReference>
<evidence type="ECO:0000256" key="12">
    <source>
        <dbReference type="ARBA" id="ARBA00047283"/>
    </source>
</evidence>
<dbReference type="GO" id="GO:0008649">
    <property type="term" value="F:rRNA methyltransferase activity"/>
    <property type="evidence" value="ECO:0007669"/>
    <property type="project" value="InterPro"/>
</dbReference>
<dbReference type="SUPFAM" id="SSF48013">
    <property type="entry name" value="NusB-like"/>
    <property type="match status" value="1"/>
</dbReference>
<evidence type="ECO:0000256" key="7">
    <source>
        <dbReference type="ARBA" id="ARBA00022679"/>
    </source>
</evidence>
<dbReference type="NCBIfam" id="TIGR00563">
    <property type="entry name" value="rsmB"/>
    <property type="match status" value="1"/>
</dbReference>
<dbReference type="GeneID" id="1477598"/>
<proteinExistence type="inferred from homology"/>
<dbReference type="Pfam" id="PF01029">
    <property type="entry name" value="NusB"/>
    <property type="match status" value="1"/>
</dbReference>
<evidence type="ECO:0000256" key="8">
    <source>
        <dbReference type="ARBA" id="ARBA00022691"/>
    </source>
</evidence>
<evidence type="ECO:0000256" key="5">
    <source>
        <dbReference type="ARBA" id="ARBA00022552"/>
    </source>
</evidence>
<comment type="catalytic activity">
    <reaction evidence="12">
        <text>cytidine(967) in 16S rRNA + S-adenosyl-L-methionine = 5-methylcytidine(967) in 16S rRNA + S-adenosyl-L-homocysteine + H(+)</text>
        <dbReference type="Rhea" id="RHEA:42748"/>
        <dbReference type="Rhea" id="RHEA-COMP:10219"/>
        <dbReference type="Rhea" id="RHEA-COMP:10220"/>
        <dbReference type="ChEBI" id="CHEBI:15378"/>
        <dbReference type="ChEBI" id="CHEBI:57856"/>
        <dbReference type="ChEBI" id="CHEBI:59789"/>
        <dbReference type="ChEBI" id="CHEBI:74483"/>
        <dbReference type="ChEBI" id="CHEBI:82748"/>
        <dbReference type="EC" id="2.1.1.176"/>
    </reaction>
</comment>
<keyword evidence="4" id="KW-0963">Cytoplasm</keyword>
<evidence type="ECO:0000256" key="13">
    <source>
        <dbReference type="PROSITE-ProRule" id="PRU01023"/>
    </source>
</evidence>
<comment type="caution">
    <text evidence="15">The sequence shown here is derived from an EMBL/GenBank/DDBJ whole genome shotgun (WGS) entry which is preliminary data.</text>
</comment>
<dbReference type="Proteomes" id="UP000619545">
    <property type="component" value="Unassembled WGS sequence"/>
</dbReference>
<evidence type="ECO:0000256" key="1">
    <source>
        <dbReference type="ARBA" id="ARBA00002724"/>
    </source>
</evidence>
<dbReference type="InterPro" id="IPR054728">
    <property type="entry name" value="RsmB-like_ferredoxin"/>
</dbReference>
<sequence>MTEFWARCYALAAKSLIEVMRTKSYPIQYVLRKTLSEYDDKTQSVTRSMVYDVLRRYGTLERVVEDVSRSELPPLERALVMVAANEVLYEGKHPAPVTDSATRAAKELGLNHRRVHGVVADLEEYERPEPEDEIDRLCLEYHHPRWFVEKFGALLDEDELKELMEVHNEPPEYYTFRVNTTAADVEDVLREFEEHGFEVERGEYVDYCIRVKKGQPLRLEELECWREGHIVPQDEAAALVTEILNPQPGERIADLCAAPGGKTTHIAQLTEDEAEILAVDVSRVRLRRLERFAERMVFENIEVLRADVRRLGRNPRYVGKFDRVLLDPPCSSLGTLRSDPDVKWKIGPRDIRELALKQRQLIRAAARLLKPGGVLVYSTCTITPEENELVVSEAIKRDRLRPVDVRSEFEFLHPPLRVDGVSSSLEAGRMWPHVHGTTGFFVAKLKKLT</sequence>
<dbReference type="InterPro" id="IPR001678">
    <property type="entry name" value="MeTrfase_RsmB-F_NOP2_dom"/>
</dbReference>
<evidence type="ECO:0000256" key="9">
    <source>
        <dbReference type="ARBA" id="ARBA00022884"/>
    </source>
</evidence>
<comment type="function">
    <text evidence="1">Specifically methylates the cytosine at position 967 (m5C967) of 16S rRNA.</text>
</comment>
<dbReference type="SUPFAM" id="SSF53335">
    <property type="entry name" value="S-adenosyl-L-methionine-dependent methyltransferases"/>
    <property type="match status" value="1"/>
</dbReference>
<dbReference type="InterPro" id="IPR023267">
    <property type="entry name" value="RCMT"/>
</dbReference>
<feature type="binding site" evidence="13">
    <location>
        <position position="280"/>
    </location>
    <ligand>
        <name>S-adenosyl-L-methionine</name>
        <dbReference type="ChEBI" id="CHEBI:59789"/>
    </ligand>
</feature>
<dbReference type="Gene3D" id="1.10.940.10">
    <property type="entry name" value="NusB-like"/>
    <property type="match status" value="1"/>
</dbReference>
<keyword evidence="5" id="KW-0698">rRNA processing</keyword>
<dbReference type="InterPro" id="IPR029063">
    <property type="entry name" value="SAM-dependent_MTases_sf"/>
</dbReference>
<dbReference type="EMBL" id="DUJS01000004">
    <property type="protein sequence ID" value="HII70561.1"/>
    <property type="molecule type" value="Genomic_DNA"/>
</dbReference>
<evidence type="ECO:0000313" key="15">
    <source>
        <dbReference type="EMBL" id="HII70561.1"/>
    </source>
</evidence>
<reference evidence="15" key="1">
    <citation type="journal article" date="2020" name="bioRxiv">
        <title>A rank-normalized archaeal taxonomy based on genome phylogeny resolves widespread incomplete and uneven classifications.</title>
        <authorList>
            <person name="Rinke C."/>
            <person name="Chuvochina M."/>
            <person name="Mussig A.J."/>
            <person name="Chaumeil P.-A."/>
            <person name="Waite D.W."/>
            <person name="Whitman W.B."/>
            <person name="Parks D.H."/>
            <person name="Hugenholtz P."/>
        </authorList>
    </citation>
    <scope>NUCLEOTIDE SEQUENCE</scope>
    <source>
        <strain evidence="15">UBA8853</strain>
    </source>
</reference>
<feature type="active site" description="Nucleophile" evidence="13">
    <location>
        <position position="380"/>
    </location>
</feature>
<evidence type="ECO:0000256" key="10">
    <source>
        <dbReference type="ARBA" id="ARBA00030399"/>
    </source>
</evidence>
<dbReference type="Pfam" id="PF22458">
    <property type="entry name" value="RsmF-B_ferredox"/>
    <property type="match status" value="1"/>
</dbReference>
<evidence type="ECO:0000256" key="4">
    <source>
        <dbReference type="ARBA" id="ARBA00022490"/>
    </source>
</evidence>
<dbReference type="EC" id="2.1.1.176" evidence="3"/>
<evidence type="ECO:0000256" key="3">
    <source>
        <dbReference type="ARBA" id="ARBA00012140"/>
    </source>
</evidence>